<comment type="similarity">
    <text evidence="2 5">Belongs to the carotenoid/retinoid oxidoreductase family.</text>
</comment>
<dbReference type="EC" id="1.-.-.-" evidence="7"/>
<comment type="pathway">
    <text evidence="1 5">Carotenoid biosynthesis.</text>
</comment>
<evidence type="ECO:0000256" key="4">
    <source>
        <dbReference type="ARBA" id="ARBA00023002"/>
    </source>
</evidence>
<dbReference type="PROSITE" id="PS00982">
    <property type="entry name" value="PHYTOENE_DH"/>
    <property type="match status" value="1"/>
</dbReference>
<dbReference type="InterPro" id="IPR002937">
    <property type="entry name" value="Amino_oxidase"/>
</dbReference>
<organism evidence="7 8">
    <name type="scientific">Octadecabacter dasysiphoniae</name>
    <dbReference type="NCBI Taxonomy" id="2909341"/>
    <lineage>
        <taxon>Bacteria</taxon>
        <taxon>Pseudomonadati</taxon>
        <taxon>Pseudomonadota</taxon>
        <taxon>Alphaproteobacteria</taxon>
        <taxon>Rhodobacterales</taxon>
        <taxon>Roseobacteraceae</taxon>
        <taxon>Octadecabacter</taxon>
    </lineage>
</organism>
<dbReference type="InterPro" id="IPR036188">
    <property type="entry name" value="FAD/NAD-bd_sf"/>
</dbReference>
<accession>A0ABS9CW94</accession>
<dbReference type="Proteomes" id="UP001200557">
    <property type="component" value="Unassembled WGS sequence"/>
</dbReference>
<dbReference type="EMBL" id="JAKGAQ010000002">
    <property type="protein sequence ID" value="MCF2871538.1"/>
    <property type="molecule type" value="Genomic_DNA"/>
</dbReference>
<evidence type="ECO:0000313" key="8">
    <source>
        <dbReference type="Proteomes" id="UP001200557"/>
    </source>
</evidence>
<evidence type="ECO:0000256" key="5">
    <source>
        <dbReference type="RuleBase" id="RU362075"/>
    </source>
</evidence>
<name>A0ABS9CW94_9RHOB</name>
<dbReference type="SUPFAM" id="SSF51905">
    <property type="entry name" value="FAD/NAD(P)-binding domain"/>
    <property type="match status" value="1"/>
</dbReference>
<reference evidence="7 8" key="1">
    <citation type="submission" date="2022-01" db="EMBL/GenBank/DDBJ databases">
        <title>Octadecabacter sp. nov., isolated from a marine alga.</title>
        <authorList>
            <person name="Jin M.S."/>
            <person name="Kim H.M."/>
            <person name="Han D.M."/>
            <person name="Jung J.J."/>
            <person name="Jeon C.O."/>
        </authorList>
    </citation>
    <scope>NUCLEOTIDE SEQUENCE [LARGE SCALE GENOMIC DNA]</scope>
    <source>
        <strain evidence="7 8">G9-8</strain>
    </source>
</reference>
<dbReference type="GO" id="GO:0016491">
    <property type="term" value="F:oxidoreductase activity"/>
    <property type="evidence" value="ECO:0007669"/>
    <property type="project" value="UniProtKB-KW"/>
</dbReference>
<evidence type="ECO:0000256" key="2">
    <source>
        <dbReference type="ARBA" id="ARBA00006046"/>
    </source>
</evidence>
<dbReference type="InterPro" id="IPR054841">
    <property type="entry name" value="carotdesatCrtD"/>
</dbReference>
<dbReference type="Pfam" id="PF01593">
    <property type="entry name" value="Amino_oxidase"/>
    <property type="match status" value="1"/>
</dbReference>
<dbReference type="PANTHER" id="PTHR43734:SF7">
    <property type="entry name" value="4,4'-DIAPONEUROSPORENE OXYGENASE"/>
    <property type="match status" value="1"/>
</dbReference>
<dbReference type="NCBIfam" id="TIGR02734">
    <property type="entry name" value="crtI_fam"/>
    <property type="match status" value="1"/>
</dbReference>
<sequence>MSSQKHVIVIGAGVGGLASALRLLAAGTRVTVLEAAAATGGKMRTVPSAAGPVDAGPTVLTMRWVFDDLFAAVGETLDDHVTLTQADTIARHFWSDGTTLDLCADSSQSCAKVQSTFGAKAAQEFAAFSERAERLFTAFDAPMMRAAQPSSMALAATVLRDPRLLAAMAPHKTLAQLLETSFTEPKLRQLFGRYATYVGGSPYLSPALLSLIWHAEGTGVWAVKGGMHRLCAAMSELIQTKGGTIHLNSPVHAITPTNTGLSVKTNADTFTPDAVVFNGDPRALGHGLLGDDICKNMPQSALEPRSLSANVMAFAAVPTRTDLSHHNVFFGDNPKDEFGPLAQGHDPTDPTLYVCAQDRGGGHVPNGAERFEIIMNAPPCTDAAQRNEQKATACQTQILNRLAQMGLTFSPMPTAADLTQPADFHAMFPASLGSLYGRSPHGMTAGLKRPTARTTTKGLYLAGGGAHPGAGVPMATLSAMHAVAAIKTDLGLI</sequence>
<comment type="caution">
    <text evidence="7">The sequence shown here is derived from an EMBL/GenBank/DDBJ whole genome shotgun (WGS) entry which is preliminary data.</text>
</comment>
<evidence type="ECO:0000259" key="6">
    <source>
        <dbReference type="Pfam" id="PF01593"/>
    </source>
</evidence>
<keyword evidence="3 5" id="KW-0125">Carotenoid biosynthesis</keyword>
<dbReference type="RefSeq" id="WP_235225805.1">
    <property type="nucleotide sequence ID" value="NZ_JAKGAQ010000002.1"/>
</dbReference>
<dbReference type="Gene3D" id="3.50.50.60">
    <property type="entry name" value="FAD/NAD(P)-binding domain"/>
    <property type="match status" value="2"/>
</dbReference>
<keyword evidence="4 5" id="KW-0560">Oxidoreductase</keyword>
<gene>
    <name evidence="7" type="primary">crtI</name>
    <name evidence="7" type="ORF">L0664_10730</name>
</gene>
<dbReference type="NCBIfam" id="NF045637">
    <property type="entry name" value="carotdesatCrtDProt"/>
    <property type="match status" value="1"/>
</dbReference>
<keyword evidence="8" id="KW-1185">Reference proteome</keyword>
<dbReference type="PANTHER" id="PTHR43734">
    <property type="entry name" value="PHYTOENE DESATURASE"/>
    <property type="match status" value="1"/>
</dbReference>
<proteinExistence type="inferred from homology"/>
<evidence type="ECO:0000256" key="3">
    <source>
        <dbReference type="ARBA" id="ARBA00022746"/>
    </source>
</evidence>
<dbReference type="InterPro" id="IPR008150">
    <property type="entry name" value="Phytoene_DH_bac_CS"/>
</dbReference>
<dbReference type="InterPro" id="IPR014105">
    <property type="entry name" value="Carotenoid/retinoid_OxRdtase"/>
</dbReference>
<protein>
    <submittedName>
        <fullName evidence="7">Phytoene desaturase family protein</fullName>
        <ecNumber evidence="7">1.-.-.-</ecNumber>
    </submittedName>
</protein>
<feature type="domain" description="Amine oxidase" evidence="6">
    <location>
        <begin position="15"/>
        <end position="486"/>
    </location>
</feature>
<evidence type="ECO:0000313" key="7">
    <source>
        <dbReference type="EMBL" id="MCF2871538.1"/>
    </source>
</evidence>
<evidence type="ECO:0000256" key="1">
    <source>
        <dbReference type="ARBA" id="ARBA00004829"/>
    </source>
</evidence>